<proteinExistence type="predicted"/>
<keyword evidence="1" id="KW-0812">Transmembrane</keyword>
<dbReference type="Pfam" id="PF16074">
    <property type="entry name" value="PilW"/>
    <property type="match status" value="1"/>
</dbReference>
<accession>A0ABV7TAU5</accession>
<gene>
    <name evidence="2" type="ORF">ACFOMF_13340</name>
</gene>
<evidence type="ECO:0000313" key="3">
    <source>
        <dbReference type="Proteomes" id="UP001595630"/>
    </source>
</evidence>
<organism evidence="2 3">
    <name type="scientific">Stutzerimonas tarimensis</name>
    <dbReference type="NCBI Taxonomy" id="1507735"/>
    <lineage>
        <taxon>Bacteria</taxon>
        <taxon>Pseudomonadati</taxon>
        <taxon>Pseudomonadota</taxon>
        <taxon>Gammaproteobacteria</taxon>
        <taxon>Pseudomonadales</taxon>
        <taxon>Pseudomonadaceae</taxon>
        <taxon>Stutzerimonas</taxon>
    </lineage>
</organism>
<keyword evidence="3" id="KW-1185">Reference proteome</keyword>
<dbReference type="InterPro" id="IPR012902">
    <property type="entry name" value="N_methyl_site"/>
</dbReference>
<dbReference type="Proteomes" id="UP001595630">
    <property type="component" value="Unassembled WGS sequence"/>
</dbReference>
<feature type="transmembrane region" description="Helical" evidence="1">
    <location>
        <begin position="12"/>
        <end position="37"/>
    </location>
</feature>
<dbReference type="EMBL" id="JBHRXZ010000022">
    <property type="protein sequence ID" value="MFC3608766.1"/>
    <property type="molecule type" value="Genomic_DNA"/>
</dbReference>
<evidence type="ECO:0000313" key="2">
    <source>
        <dbReference type="EMBL" id="MFC3608766.1"/>
    </source>
</evidence>
<keyword evidence="1" id="KW-0472">Membrane</keyword>
<dbReference type="Pfam" id="PF07963">
    <property type="entry name" value="N_methyl"/>
    <property type="match status" value="1"/>
</dbReference>
<evidence type="ECO:0000256" key="1">
    <source>
        <dbReference type="SAM" id="Phobius"/>
    </source>
</evidence>
<name>A0ABV7TAU5_9GAMM</name>
<reference evidence="3" key="1">
    <citation type="journal article" date="2019" name="Int. J. Syst. Evol. Microbiol.">
        <title>The Global Catalogue of Microorganisms (GCM) 10K type strain sequencing project: providing services to taxonomists for standard genome sequencing and annotation.</title>
        <authorList>
            <consortium name="The Broad Institute Genomics Platform"/>
            <consortium name="The Broad Institute Genome Sequencing Center for Infectious Disease"/>
            <person name="Wu L."/>
            <person name="Ma J."/>
        </authorList>
    </citation>
    <scope>NUCLEOTIDE SEQUENCE [LARGE SCALE GENOMIC DNA]</scope>
    <source>
        <strain evidence="3">KCTC 42447</strain>
    </source>
</reference>
<dbReference type="RefSeq" id="WP_386365600.1">
    <property type="nucleotide sequence ID" value="NZ_JBHRXZ010000022.1"/>
</dbReference>
<keyword evidence="1" id="KW-1133">Transmembrane helix</keyword>
<comment type="caution">
    <text evidence="2">The sequence shown here is derived from an EMBL/GenBank/DDBJ whole genome shotgun (WGS) entry which is preliminary data.</text>
</comment>
<protein>
    <submittedName>
        <fullName evidence="2">PilW family protein</fullName>
    </submittedName>
</protein>
<dbReference type="InterPro" id="IPR032092">
    <property type="entry name" value="PilW"/>
</dbReference>
<sequence length="336" mass="35601">MKQAVYKQGAGGFGLVELMIALVIGLLLSAVAIQVFLSSKNTYRLQDSIARLQENGRFAIHYLSTDIRMAGYMGCGRIDSSSVNIVADDFSQSEFNNQTLVSGAENVAAGNAWGAAPGTDVIVIRRGSPASARLAGNLANSNANIQLHDNSLGIIPNDVLFLSDCVSTDIFRATNVSQGGGKVAIAHAQGVNSSPHLSKAYGMDAELMMFERVSFFVRETNGRRALFVHRQIGERTGSAAAVPVELVDGVEDMQLEYGVDNTANNLADVYVTASSIADWSSVVSVRLNLLLHGSDATATSGPGMTQAITFNDAAAASDGRLRQAFSTVIALRNRLP</sequence>